<evidence type="ECO:0000313" key="2">
    <source>
        <dbReference type="Proteomes" id="UP000499080"/>
    </source>
</evidence>
<reference evidence="1 2" key="1">
    <citation type="journal article" date="2019" name="Sci. Rep.">
        <title>Orb-weaving spider Araneus ventricosus genome elucidates the spidroin gene catalogue.</title>
        <authorList>
            <person name="Kono N."/>
            <person name="Nakamura H."/>
            <person name="Ohtoshi R."/>
            <person name="Moran D.A.P."/>
            <person name="Shinohara A."/>
            <person name="Yoshida Y."/>
            <person name="Fujiwara M."/>
            <person name="Mori M."/>
            <person name="Tomita M."/>
            <person name="Arakawa K."/>
        </authorList>
    </citation>
    <scope>NUCLEOTIDE SEQUENCE [LARGE SCALE GENOMIC DNA]</scope>
</reference>
<name>A0A4Y2KQ91_ARAVE</name>
<organism evidence="1 2">
    <name type="scientific">Araneus ventricosus</name>
    <name type="common">Orbweaver spider</name>
    <name type="synonym">Epeira ventricosa</name>
    <dbReference type="NCBI Taxonomy" id="182803"/>
    <lineage>
        <taxon>Eukaryota</taxon>
        <taxon>Metazoa</taxon>
        <taxon>Ecdysozoa</taxon>
        <taxon>Arthropoda</taxon>
        <taxon>Chelicerata</taxon>
        <taxon>Arachnida</taxon>
        <taxon>Araneae</taxon>
        <taxon>Araneomorphae</taxon>
        <taxon>Entelegynae</taxon>
        <taxon>Araneoidea</taxon>
        <taxon>Araneidae</taxon>
        <taxon>Araneus</taxon>
    </lineage>
</organism>
<dbReference type="EMBL" id="BGPR01004875">
    <property type="protein sequence ID" value="GBN04342.1"/>
    <property type="molecule type" value="Genomic_DNA"/>
</dbReference>
<protein>
    <submittedName>
        <fullName evidence="1">Uncharacterized protein</fullName>
    </submittedName>
</protein>
<accession>A0A4Y2KQ91</accession>
<dbReference type="AlphaFoldDB" id="A0A4Y2KQ91"/>
<gene>
    <name evidence="1" type="ORF">AVEN_122939_1</name>
</gene>
<sequence length="102" mass="11606">MIFLENSFFAKAAKMVANFLAKKLAEFSLSGKQLNNIDASFPCNVLVRNYPTPRFQVTLQTAPSSSRQSRFPYAISCAEIVHCVMDQYEKFVHTLMRHLVLS</sequence>
<proteinExistence type="predicted"/>
<dbReference type="Proteomes" id="UP000499080">
    <property type="component" value="Unassembled WGS sequence"/>
</dbReference>
<evidence type="ECO:0000313" key="1">
    <source>
        <dbReference type="EMBL" id="GBN04342.1"/>
    </source>
</evidence>
<comment type="caution">
    <text evidence="1">The sequence shown here is derived from an EMBL/GenBank/DDBJ whole genome shotgun (WGS) entry which is preliminary data.</text>
</comment>
<keyword evidence="2" id="KW-1185">Reference proteome</keyword>